<sequence length="366" mass="41204">MASETPDGISQKVQESLKDGPYACSSLAKLSGGTANFVYRGTLVTLLKDGEKTVVIKHTEGYVASNPNFKLTDTRCDYEQQILSALNTLPPLTKEGVEVETPHLYHFDAESNTQVYSDLPSSLDLKTYVLSHSTTLTEPQCQRLGFALGSWAKSFHVWANGDERKGLREVMKGNKEMRDLKFRINYENLVATIPNFEGILGESRGVFEGVRKSVRKELDESDGELIHGDFWSGNILLPEGSIADSSDKVLRIFIIDWELSQLSHPAFDLGQMIAELYELKHFKDIDAGLWLIKSFIEGYGDMDEEMKWKTIIHAGTHLVCWGSRVQGWGSKEQVEDVVRVGRDWILGAVKRERAVFEGMVLENFFK</sequence>
<dbReference type="Gene3D" id="3.30.200.20">
    <property type="entry name" value="Phosphorylase Kinase, domain 1"/>
    <property type="match status" value="1"/>
</dbReference>
<dbReference type="GO" id="GO:0016301">
    <property type="term" value="F:kinase activity"/>
    <property type="evidence" value="ECO:0007669"/>
    <property type="project" value="UniProtKB-KW"/>
</dbReference>
<gene>
    <name evidence="7" type="ORF">PAC_07163</name>
</gene>
<evidence type="ECO:0000256" key="5">
    <source>
        <dbReference type="ARBA" id="ARBA00022840"/>
    </source>
</evidence>
<evidence type="ECO:0000256" key="4">
    <source>
        <dbReference type="ARBA" id="ARBA00022777"/>
    </source>
</evidence>
<dbReference type="Pfam" id="PF01636">
    <property type="entry name" value="APH"/>
    <property type="match status" value="1"/>
</dbReference>
<keyword evidence="8" id="KW-1185">Reference proteome</keyword>
<comment type="similarity">
    <text evidence="1">Belongs to the methylthioribose kinase family.</text>
</comment>
<dbReference type="Proteomes" id="UP000184330">
    <property type="component" value="Unassembled WGS sequence"/>
</dbReference>
<dbReference type="GO" id="GO:0005524">
    <property type="term" value="F:ATP binding"/>
    <property type="evidence" value="ECO:0007669"/>
    <property type="project" value="UniProtKB-KW"/>
</dbReference>
<name>A0A1L7WWX9_9HELO</name>
<dbReference type="InterPro" id="IPR002575">
    <property type="entry name" value="Aminoglycoside_PTrfase"/>
</dbReference>
<feature type="domain" description="Aminoglycoside phosphotransferase" evidence="6">
    <location>
        <begin position="62"/>
        <end position="274"/>
    </location>
</feature>
<dbReference type="SUPFAM" id="SSF56112">
    <property type="entry name" value="Protein kinase-like (PK-like)"/>
    <property type="match status" value="1"/>
</dbReference>
<evidence type="ECO:0000256" key="3">
    <source>
        <dbReference type="ARBA" id="ARBA00022741"/>
    </source>
</evidence>
<evidence type="ECO:0000259" key="6">
    <source>
        <dbReference type="Pfam" id="PF01636"/>
    </source>
</evidence>
<keyword evidence="2" id="KW-0808">Transferase</keyword>
<proteinExistence type="inferred from homology"/>
<dbReference type="STRING" id="576137.A0A1L7WWX9"/>
<reference evidence="7 8" key="1">
    <citation type="submission" date="2016-03" db="EMBL/GenBank/DDBJ databases">
        <authorList>
            <person name="Ploux O."/>
        </authorList>
    </citation>
    <scope>NUCLEOTIDE SEQUENCE [LARGE SCALE GENOMIC DNA]</scope>
    <source>
        <strain evidence="7 8">UAMH 11012</strain>
    </source>
</reference>
<dbReference type="Gene3D" id="3.90.1200.10">
    <property type="match status" value="1"/>
</dbReference>
<dbReference type="OrthoDB" id="25129at2759"/>
<keyword evidence="3" id="KW-0547">Nucleotide-binding</keyword>
<protein>
    <recommendedName>
        <fullName evidence="6">Aminoglycoside phosphotransferase domain-containing protein</fullName>
    </recommendedName>
</protein>
<keyword evidence="4" id="KW-0418">Kinase</keyword>
<dbReference type="InterPro" id="IPR011009">
    <property type="entry name" value="Kinase-like_dom_sf"/>
</dbReference>
<keyword evidence="5" id="KW-0067">ATP-binding</keyword>
<dbReference type="PANTHER" id="PTHR34273:SF2">
    <property type="entry name" value="METHYLTHIORIBOSE KINASE"/>
    <property type="match status" value="1"/>
</dbReference>
<accession>A0A1L7WWX9</accession>
<dbReference type="AlphaFoldDB" id="A0A1L7WWX9"/>
<dbReference type="PANTHER" id="PTHR34273">
    <property type="entry name" value="METHYLTHIORIBOSE KINASE"/>
    <property type="match status" value="1"/>
</dbReference>
<evidence type="ECO:0000256" key="1">
    <source>
        <dbReference type="ARBA" id="ARBA00010165"/>
    </source>
</evidence>
<evidence type="ECO:0000256" key="2">
    <source>
        <dbReference type="ARBA" id="ARBA00022679"/>
    </source>
</evidence>
<evidence type="ECO:0000313" key="8">
    <source>
        <dbReference type="Proteomes" id="UP000184330"/>
    </source>
</evidence>
<evidence type="ECO:0000313" key="7">
    <source>
        <dbReference type="EMBL" id="CZR57274.1"/>
    </source>
</evidence>
<organism evidence="7 8">
    <name type="scientific">Phialocephala subalpina</name>
    <dbReference type="NCBI Taxonomy" id="576137"/>
    <lineage>
        <taxon>Eukaryota</taxon>
        <taxon>Fungi</taxon>
        <taxon>Dikarya</taxon>
        <taxon>Ascomycota</taxon>
        <taxon>Pezizomycotina</taxon>
        <taxon>Leotiomycetes</taxon>
        <taxon>Helotiales</taxon>
        <taxon>Mollisiaceae</taxon>
        <taxon>Phialocephala</taxon>
        <taxon>Phialocephala fortinii species complex</taxon>
    </lineage>
</organism>
<dbReference type="EMBL" id="FJOG01000009">
    <property type="protein sequence ID" value="CZR57274.1"/>
    <property type="molecule type" value="Genomic_DNA"/>
</dbReference>